<protein>
    <submittedName>
        <fullName evidence="3">ATP-binding cassette domain-containing protein</fullName>
    </submittedName>
</protein>
<dbReference type="AlphaFoldDB" id="A0A9D2R504"/>
<dbReference type="Proteomes" id="UP000823897">
    <property type="component" value="Unassembled WGS sequence"/>
</dbReference>
<reference evidence="3" key="1">
    <citation type="journal article" date="2021" name="PeerJ">
        <title>Extensive microbial diversity within the chicken gut microbiome revealed by metagenomics and culture.</title>
        <authorList>
            <person name="Gilroy R."/>
            <person name="Ravi A."/>
            <person name="Getino M."/>
            <person name="Pursley I."/>
            <person name="Horton D.L."/>
            <person name="Alikhan N.F."/>
            <person name="Baker D."/>
            <person name="Gharbi K."/>
            <person name="Hall N."/>
            <person name="Watson M."/>
            <person name="Adriaenssens E.M."/>
            <person name="Foster-Nyarko E."/>
            <person name="Jarju S."/>
            <person name="Secka A."/>
            <person name="Antonio M."/>
            <person name="Oren A."/>
            <person name="Chaudhuri R.R."/>
            <person name="La Ragione R."/>
            <person name="Hildebrand F."/>
            <person name="Pallen M.J."/>
        </authorList>
    </citation>
    <scope>NUCLEOTIDE SEQUENCE</scope>
    <source>
        <strain evidence="3">ChiGjej3B3-11674</strain>
    </source>
</reference>
<comment type="caution">
    <text evidence="3">The sequence shown here is derived from an EMBL/GenBank/DDBJ whole genome shotgun (WGS) entry which is preliminary data.</text>
</comment>
<name>A0A9D2R504_9FIRM</name>
<gene>
    <name evidence="3" type="ORF">H9911_05730</name>
</gene>
<dbReference type="InterPro" id="IPR027417">
    <property type="entry name" value="P-loop_NTPase"/>
</dbReference>
<dbReference type="InterPro" id="IPR003439">
    <property type="entry name" value="ABC_transporter-like_ATP-bd"/>
</dbReference>
<reference evidence="3" key="2">
    <citation type="submission" date="2021-04" db="EMBL/GenBank/DDBJ databases">
        <authorList>
            <person name="Gilroy R."/>
        </authorList>
    </citation>
    <scope>NUCLEOTIDE SEQUENCE</scope>
    <source>
        <strain evidence="3">ChiGjej3B3-11674</strain>
    </source>
</reference>
<dbReference type="GO" id="GO:0022857">
    <property type="term" value="F:transmembrane transporter activity"/>
    <property type="evidence" value="ECO:0007669"/>
    <property type="project" value="TreeGrafter"/>
</dbReference>
<dbReference type="PANTHER" id="PTHR24220:SF689">
    <property type="entry name" value="LIPOPROTEIN-RELEASING SYSTEM ATP-BINDING PROTEIN LOLD"/>
    <property type="match status" value="1"/>
</dbReference>
<evidence type="ECO:0000313" key="4">
    <source>
        <dbReference type="Proteomes" id="UP000823897"/>
    </source>
</evidence>
<dbReference type="GO" id="GO:0005886">
    <property type="term" value="C:plasma membrane"/>
    <property type="evidence" value="ECO:0007669"/>
    <property type="project" value="TreeGrafter"/>
</dbReference>
<keyword evidence="3" id="KW-0067">ATP-binding</keyword>
<dbReference type="InterPro" id="IPR015854">
    <property type="entry name" value="ABC_transpr_LolD-like"/>
</dbReference>
<keyword evidence="3" id="KW-0547">Nucleotide-binding</keyword>
<dbReference type="Pfam" id="PF00005">
    <property type="entry name" value="ABC_tran"/>
    <property type="match status" value="1"/>
</dbReference>
<feature type="domain" description="ABC transporter" evidence="2">
    <location>
        <begin position="20"/>
        <end position="85"/>
    </location>
</feature>
<proteinExistence type="inferred from homology"/>
<dbReference type="GO" id="GO:0005524">
    <property type="term" value="F:ATP binding"/>
    <property type="evidence" value="ECO:0007669"/>
    <property type="project" value="UniProtKB-KW"/>
</dbReference>
<dbReference type="EMBL" id="DWUV01000109">
    <property type="protein sequence ID" value="HJD34027.1"/>
    <property type="molecule type" value="Genomic_DNA"/>
</dbReference>
<evidence type="ECO:0000259" key="2">
    <source>
        <dbReference type="Pfam" id="PF00005"/>
    </source>
</evidence>
<organism evidence="3 4">
    <name type="scientific">Candidatus Mediterraneibacter tabaqchaliae</name>
    <dbReference type="NCBI Taxonomy" id="2838689"/>
    <lineage>
        <taxon>Bacteria</taxon>
        <taxon>Bacillati</taxon>
        <taxon>Bacillota</taxon>
        <taxon>Clostridia</taxon>
        <taxon>Lachnospirales</taxon>
        <taxon>Lachnospiraceae</taxon>
        <taxon>Mediterraneibacter</taxon>
    </lineage>
</organism>
<dbReference type="PANTHER" id="PTHR24220">
    <property type="entry name" value="IMPORT ATP-BINDING PROTEIN"/>
    <property type="match status" value="1"/>
</dbReference>
<sequence length="101" mass="10968">MSILEFSNLKYSYNGKQSILRGASGKLEQGKLYAILGPSGCGKTTLLSLLGGLDSPESGRILFAGKEIAKTGLADHRRSHVSFIFNPITGSIILLRQKMWL</sequence>
<dbReference type="Gene3D" id="3.40.50.300">
    <property type="entry name" value="P-loop containing nucleotide triphosphate hydrolases"/>
    <property type="match status" value="1"/>
</dbReference>
<evidence type="ECO:0000256" key="1">
    <source>
        <dbReference type="ARBA" id="ARBA00005417"/>
    </source>
</evidence>
<dbReference type="SUPFAM" id="SSF52540">
    <property type="entry name" value="P-loop containing nucleoside triphosphate hydrolases"/>
    <property type="match status" value="1"/>
</dbReference>
<accession>A0A9D2R504</accession>
<dbReference type="GO" id="GO:0016887">
    <property type="term" value="F:ATP hydrolysis activity"/>
    <property type="evidence" value="ECO:0007669"/>
    <property type="project" value="InterPro"/>
</dbReference>
<evidence type="ECO:0000313" key="3">
    <source>
        <dbReference type="EMBL" id="HJD34027.1"/>
    </source>
</evidence>
<comment type="similarity">
    <text evidence="1">Belongs to the ABC transporter superfamily.</text>
</comment>